<keyword evidence="8" id="KW-0460">Magnesium</keyword>
<evidence type="ECO:0000256" key="6">
    <source>
        <dbReference type="ARBA" id="ARBA00022763"/>
    </source>
</evidence>
<dbReference type="RefSeq" id="WP_343982553.1">
    <property type="nucleotide sequence ID" value="NZ_BAAAHK010000022.1"/>
</dbReference>
<dbReference type="Pfam" id="PF00293">
    <property type="entry name" value="NUDIX"/>
    <property type="match status" value="1"/>
</dbReference>
<accession>A0ABP4C6V7</accession>
<evidence type="ECO:0000256" key="1">
    <source>
        <dbReference type="ARBA" id="ARBA00001946"/>
    </source>
</evidence>
<reference evidence="14" key="1">
    <citation type="journal article" date="2019" name="Int. J. Syst. Evol. Microbiol.">
        <title>The Global Catalogue of Microorganisms (GCM) 10K type strain sequencing project: providing services to taxonomists for standard genome sequencing and annotation.</title>
        <authorList>
            <consortium name="The Broad Institute Genomics Platform"/>
            <consortium name="The Broad Institute Genome Sequencing Center for Infectious Disease"/>
            <person name="Wu L."/>
            <person name="Ma J."/>
        </authorList>
    </citation>
    <scope>NUCLEOTIDE SEQUENCE [LARGE SCALE GENOMIC DNA]</scope>
    <source>
        <strain evidence="14">JCM 10977</strain>
    </source>
</reference>
<dbReference type="Proteomes" id="UP001500542">
    <property type="component" value="Unassembled WGS sequence"/>
</dbReference>
<evidence type="ECO:0000256" key="8">
    <source>
        <dbReference type="ARBA" id="ARBA00022842"/>
    </source>
</evidence>
<dbReference type="PANTHER" id="PTHR47707">
    <property type="entry name" value="8-OXO-DGTP DIPHOSPHATASE"/>
    <property type="match status" value="1"/>
</dbReference>
<evidence type="ECO:0000256" key="5">
    <source>
        <dbReference type="ARBA" id="ARBA00022723"/>
    </source>
</evidence>
<comment type="similarity">
    <text evidence="2">Belongs to the Nudix hydrolase family.</text>
</comment>
<dbReference type="InterPro" id="IPR015797">
    <property type="entry name" value="NUDIX_hydrolase-like_dom_sf"/>
</dbReference>
<evidence type="ECO:0000256" key="3">
    <source>
        <dbReference type="ARBA" id="ARBA00022457"/>
    </source>
</evidence>
<keyword evidence="9" id="KW-0234">DNA repair</keyword>
<organism evidence="13 14">
    <name type="scientific">Kribbella koreensis</name>
    <dbReference type="NCBI Taxonomy" id="57909"/>
    <lineage>
        <taxon>Bacteria</taxon>
        <taxon>Bacillati</taxon>
        <taxon>Actinomycetota</taxon>
        <taxon>Actinomycetes</taxon>
        <taxon>Propionibacteriales</taxon>
        <taxon>Kribbellaceae</taxon>
        <taxon>Kribbella</taxon>
    </lineage>
</organism>
<sequence>MSERQVVVGVALIRDGLVLAALRPGPDGGWEFPGGKVEPGETDAQAAIRELREELSVEIEPGASLGPAQPIGDRYQLRVYAAALIRGEPVLSEHSAIRWVGAAELALLDWLPADRPFLPALRQVVENGT</sequence>
<evidence type="ECO:0000256" key="10">
    <source>
        <dbReference type="ARBA" id="ARBA00035861"/>
    </source>
</evidence>
<keyword evidence="6" id="KW-0227">DNA damage</keyword>
<evidence type="ECO:0000256" key="2">
    <source>
        <dbReference type="ARBA" id="ARBA00005582"/>
    </source>
</evidence>
<keyword evidence="14" id="KW-1185">Reference proteome</keyword>
<proteinExistence type="inferred from homology"/>
<keyword evidence="7" id="KW-0378">Hydrolase</keyword>
<dbReference type="EC" id="3.6.1.55" evidence="11"/>
<comment type="caution">
    <text evidence="13">The sequence shown here is derived from an EMBL/GenBank/DDBJ whole genome shotgun (WGS) entry which is preliminary data.</text>
</comment>
<comment type="catalytic activity">
    <reaction evidence="10">
        <text>8-oxo-dGTP + H2O = 8-oxo-dGMP + diphosphate + H(+)</text>
        <dbReference type="Rhea" id="RHEA:31575"/>
        <dbReference type="ChEBI" id="CHEBI:15377"/>
        <dbReference type="ChEBI" id="CHEBI:15378"/>
        <dbReference type="ChEBI" id="CHEBI:33019"/>
        <dbReference type="ChEBI" id="CHEBI:63224"/>
        <dbReference type="ChEBI" id="CHEBI:77896"/>
        <dbReference type="EC" id="3.6.1.55"/>
    </reaction>
</comment>
<dbReference type="PANTHER" id="PTHR47707:SF1">
    <property type="entry name" value="NUDIX HYDROLASE FAMILY PROTEIN"/>
    <property type="match status" value="1"/>
</dbReference>
<name>A0ABP4C6V7_9ACTN</name>
<dbReference type="SUPFAM" id="SSF55811">
    <property type="entry name" value="Nudix"/>
    <property type="match status" value="1"/>
</dbReference>
<comment type="cofactor">
    <cofactor evidence="1">
        <name>Mg(2+)</name>
        <dbReference type="ChEBI" id="CHEBI:18420"/>
    </cofactor>
</comment>
<dbReference type="PROSITE" id="PS51462">
    <property type="entry name" value="NUDIX"/>
    <property type="match status" value="1"/>
</dbReference>
<gene>
    <name evidence="13" type="ORF">GCM10009554_77150</name>
</gene>
<dbReference type="EMBL" id="BAAAHK010000022">
    <property type="protein sequence ID" value="GAA0961145.1"/>
    <property type="molecule type" value="Genomic_DNA"/>
</dbReference>
<keyword evidence="5" id="KW-0479">Metal-binding</keyword>
<feature type="domain" description="Nudix hydrolase" evidence="12">
    <location>
        <begin position="3"/>
        <end position="125"/>
    </location>
</feature>
<evidence type="ECO:0000256" key="11">
    <source>
        <dbReference type="ARBA" id="ARBA00038905"/>
    </source>
</evidence>
<dbReference type="PRINTS" id="PR00502">
    <property type="entry name" value="NUDIXFAMILY"/>
</dbReference>
<evidence type="ECO:0000256" key="7">
    <source>
        <dbReference type="ARBA" id="ARBA00022801"/>
    </source>
</evidence>
<dbReference type="CDD" id="cd03425">
    <property type="entry name" value="NUDIX_MutT_NudA_like"/>
    <property type="match status" value="1"/>
</dbReference>
<evidence type="ECO:0000256" key="9">
    <source>
        <dbReference type="ARBA" id="ARBA00023204"/>
    </source>
</evidence>
<dbReference type="InterPro" id="IPR000086">
    <property type="entry name" value="NUDIX_hydrolase_dom"/>
</dbReference>
<keyword evidence="3" id="KW-0515">Mutator protein</keyword>
<evidence type="ECO:0000259" key="12">
    <source>
        <dbReference type="PROSITE" id="PS51462"/>
    </source>
</evidence>
<evidence type="ECO:0000256" key="4">
    <source>
        <dbReference type="ARBA" id="ARBA00022705"/>
    </source>
</evidence>
<evidence type="ECO:0000313" key="14">
    <source>
        <dbReference type="Proteomes" id="UP001500542"/>
    </source>
</evidence>
<protein>
    <recommendedName>
        <fullName evidence="11">8-oxo-dGTP diphosphatase</fullName>
        <ecNumber evidence="11">3.6.1.55</ecNumber>
    </recommendedName>
</protein>
<dbReference type="Gene3D" id="3.90.79.10">
    <property type="entry name" value="Nucleoside Triphosphate Pyrophosphohydrolase"/>
    <property type="match status" value="1"/>
</dbReference>
<evidence type="ECO:0000313" key="13">
    <source>
        <dbReference type="EMBL" id="GAA0961145.1"/>
    </source>
</evidence>
<dbReference type="InterPro" id="IPR020476">
    <property type="entry name" value="Nudix_hydrolase"/>
</dbReference>
<dbReference type="InterPro" id="IPR047127">
    <property type="entry name" value="MutT-like"/>
</dbReference>
<keyword evidence="4" id="KW-0235">DNA replication</keyword>